<feature type="signal peptide" evidence="1">
    <location>
        <begin position="1"/>
        <end position="18"/>
    </location>
</feature>
<feature type="chain" id="PRO_5045169498" description="TonB C-terminal domain-containing protein" evidence="1">
    <location>
        <begin position="19"/>
        <end position="162"/>
    </location>
</feature>
<dbReference type="Proteomes" id="UP000637299">
    <property type="component" value="Unassembled WGS sequence"/>
</dbReference>
<sequence>MKSTFFIVAFVFSNLLFAQQYDLEDQESNVIISETNKNILKIAINDPLQVAVKNCKDFKAANVSGGVTAYTETLRRYMFNYLNSEFYVLNGDFTFTLTVNEKGKITKIEGSPKVDNSEVFFDDMKYIMRRIKNTWTPATCNGKPVSSEIKIKMNFNSVATDL</sequence>
<proteinExistence type="predicted"/>
<gene>
    <name evidence="2" type="ORF">IC610_12445</name>
</gene>
<keyword evidence="3" id="KW-1185">Reference proteome</keyword>
<evidence type="ECO:0008006" key="4">
    <source>
        <dbReference type="Google" id="ProtNLM"/>
    </source>
</evidence>
<dbReference type="Gene3D" id="3.30.1150.10">
    <property type="match status" value="1"/>
</dbReference>
<name>A0ABR8ZD77_9FLAO</name>
<dbReference type="RefSeq" id="WP_191737147.1">
    <property type="nucleotide sequence ID" value="NZ_JACYFS010000003.1"/>
</dbReference>
<organism evidence="2 3">
    <name type="scientific">Chryseobacterium caseinilyticum</name>
    <dbReference type="NCBI Taxonomy" id="2771428"/>
    <lineage>
        <taxon>Bacteria</taxon>
        <taxon>Pseudomonadati</taxon>
        <taxon>Bacteroidota</taxon>
        <taxon>Flavobacteriia</taxon>
        <taxon>Flavobacteriales</taxon>
        <taxon>Weeksellaceae</taxon>
        <taxon>Chryseobacterium group</taxon>
        <taxon>Chryseobacterium</taxon>
    </lineage>
</organism>
<evidence type="ECO:0000313" key="3">
    <source>
        <dbReference type="Proteomes" id="UP000637299"/>
    </source>
</evidence>
<keyword evidence="1" id="KW-0732">Signal</keyword>
<comment type="caution">
    <text evidence="2">The sequence shown here is derived from an EMBL/GenBank/DDBJ whole genome shotgun (WGS) entry which is preliminary data.</text>
</comment>
<protein>
    <recommendedName>
        <fullName evidence="4">TonB C-terminal domain-containing protein</fullName>
    </recommendedName>
</protein>
<dbReference type="EMBL" id="JACYFS010000003">
    <property type="protein sequence ID" value="MBD8083223.1"/>
    <property type="molecule type" value="Genomic_DNA"/>
</dbReference>
<reference evidence="2 3" key="1">
    <citation type="submission" date="2020-09" db="EMBL/GenBank/DDBJ databases">
        <title>Genome seq and assembly of Chryseobacterium sp.</title>
        <authorList>
            <person name="Chhetri G."/>
        </authorList>
    </citation>
    <scope>NUCLEOTIDE SEQUENCE [LARGE SCALE GENOMIC DNA]</scope>
    <source>
        <strain evidence="2 3">GCR10</strain>
    </source>
</reference>
<evidence type="ECO:0000313" key="2">
    <source>
        <dbReference type="EMBL" id="MBD8083223.1"/>
    </source>
</evidence>
<accession>A0ABR8ZD77</accession>
<evidence type="ECO:0000256" key="1">
    <source>
        <dbReference type="SAM" id="SignalP"/>
    </source>
</evidence>